<evidence type="ECO:0000256" key="5">
    <source>
        <dbReference type="ARBA" id="ARBA00022475"/>
    </source>
</evidence>
<evidence type="ECO:0000313" key="10">
    <source>
        <dbReference type="EMBL" id="CAD7654075.1"/>
    </source>
</evidence>
<accession>A0A7R9M6Q1</accession>
<feature type="transmembrane region" description="Helical" evidence="9">
    <location>
        <begin position="29"/>
        <end position="48"/>
    </location>
</feature>
<dbReference type="OrthoDB" id="9995836at2759"/>
<dbReference type="InterPro" id="IPR009357">
    <property type="entry name" value="Riboflavin_transptr"/>
</dbReference>
<gene>
    <name evidence="10" type="ORF">ONB1V03_LOCUS10725</name>
</gene>
<evidence type="ECO:0000256" key="9">
    <source>
        <dbReference type="RuleBase" id="RU368035"/>
    </source>
</evidence>
<comment type="function">
    <text evidence="9">Plasma membrane transporter mediating the uptake by cells of the water soluble vitamin B2/riboflavin that plays a key role in biochemical oxidation-reduction reactions of the carbohydrate, lipid, and amino acid metabolism.</text>
</comment>
<sequence>MNFAIQLANVGSIVYFVCMRYKWLNEINASHIFMAVGLASCLLLITCWDKTFVVVGSERSVPLFVATFGLALLDCALSVIFLPFMARFDNNYLTPYLIGEGLSGFLPTIFAVLQGVQQSESCDAYSEMSVNASVSDGKHVSRLRFSAQFFFVSLLFTLMISWLALILLQILPVCKREVRPVEATERPTDCESIRRLHDNPIKRCPTGTPLYTT</sequence>
<dbReference type="GO" id="GO:0032217">
    <property type="term" value="F:riboflavin transmembrane transporter activity"/>
    <property type="evidence" value="ECO:0007669"/>
    <property type="project" value="UniProtKB-UniRule"/>
</dbReference>
<reference evidence="10" key="1">
    <citation type="submission" date="2020-11" db="EMBL/GenBank/DDBJ databases">
        <authorList>
            <person name="Tran Van P."/>
        </authorList>
    </citation>
    <scope>NUCLEOTIDE SEQUENCE</scope>
</reference>
<keyword evidence="4 9" id="KW-0813">Transport</keyword>
<evidence type="ECO:0000256" key="8">
    <source>
        <dbReference type="ARBA" id="ARBA00023136"/>
    </source>
</evidence>
<dbReference type="PANTHER" id="PTHR12929:SF10">
    <property type="entry name" value="RIBOFLAVIN TRANSPORTER"/>
    <property type="match status" value="1"/>
</dbReference>
<evidence type="ECO:0000313" key="11">
    <source>
        <dbReference type="Proteomes" id="UP000728032"/>
    </source>
</evidence>
<evidence type="ECO:0000256" key="6">
    <source>
        <dbReference type="ARBA" id="ARBA00022692"/>
    </source>
</evidence>
<dbReference type="AlphaFoldDB" id="A0A7R9M6Q1"/>
<feature type="transmembrane region" description="Helical" evidence="9">
    <location>
        <begin position="149"/>
        <end position="171"/>
    </location>
</feature>
<dbReference type="Proteomes" id="UP000728032">
    <property type="component" value="Unassembled WGS sequence"/>
</dbReference>
<keyword evidence="5 9" id="KW-1003">Cell membrane</keyword>
<evidence type="ECO:0000256" key="3">
    <source>
        <dbReference type="ARBA" id="ARBA00006366"/>
    </source>
</evidence>
<evidence type="ECO:0000256" key="2">
    <source>
        <dbReference type="ARBA" id="ARBA00004651"/>
    </source>
</evidence>
<keyword evidence="8 9" id="KW-0472">Membrane</keyword>
<comment type="catalytic activity">
    <reaction evidence="1 9">
        <text>riboflavin(in) = riboflavin(out)</text>
        <dbReference type="Rhea" id="RHEA:35015"/>
        <dbReference type="ChEBI" id="CHEBI:57986"/>
    </reaction>
</comment>
<protein>
    <recommendedName>
        <fullName evidence="9">Riboflavin transporter</fullName>
    </recommendedName>
</protein>
<keyword evidence="11" id="KW-1185">Reference proteome</keyword>
<comment type="subcellular location">
    <subcellularLocation>
        <location evidence="2 9">Cell membrane</location>
        <topology evidence="2 9">Multi-pass membrane protein</topology>
    </subcellularLocation>
</comment>
<dbReference type="EMBL" id="CAJPVJ010007472">
    <property type="protein sequence ID" value="CAG2171262.1"/>
    <property type="molecule type" value="Genomic_DNA"/>
</dbReference>
<keyword evidence="7 9" id="KW-1133">Transmembrane helix</keyword>
<organism evidence="10">
    <name type="scientific">Oppiella nova</name>
    <dbReference type="NCBI Taxonomy" id="334625"/>
    <lineage>
        <taxon>Eukaryota</taxon>
        <taxon>Metazoa</taxon>
        <taxon>Ecdysozoa</taxon>
        <taxon>Arthropoda</taxon>
        <taxon>Chelicerata</taxon>
        <taxon>Arachnida</taxon>
        <taxon>Acari</taxon>
        <taxon>Acariformes</taxon>
        <taxon>Sarcoptiformes</taxon>
        <taxon>Oribatida</taxon>
        <taxon>Brachypylina</taxon>
        <taxon>Oppioidea</taxon>
        <taxon>Oppiidae</taxon>
        <taxon>Oppiella</taxon>
    </lineage>
</organism>
<evidence type="ECO:0000256" key="1">
    <source>
        <dbReference type="ARBA" id="ARBA00000215"/>
    </source>
</evidence>
<dbReference type="GO" id="GO:0005886">
    <property type="term" value="C:plasma membrane"/>
    <property type="evidence" value="ECO:0007669"/>
    <property type="project" value="UniProtKB-SubCell"/>
</dbReference>
<dbReference type="Pfam" id="PF06237">
    <property type="entry name" value="SLC52_ribofla_tr"/>
    <property type="match status" value="1"/>
</dbReference>
<feature type="transmembrane region" description="Helical" evidence="9">
    <location>
        <begin position="92"/>
        <end position="113"/>
    </location>
</feature>
<dbReference type="EMBL" id="OC922297">
    <property type="protein sequence ID" value="CAD7654075.1"/>
    <property type="molecule type" value="Genomic_DNA"/>
</dbReference>
<comment type="caution">
    <text evidence="9">Lacks conserved residue(s) required for the propagation of feature annotation.</text>
</comment>
<comment type="similarity">
    <text evidence="3 9">Belongs to the riboflavin transporter family.</text>
</comment>
<proteinExistence type="inferred from homology"/>
<evidence type="ECO:0000256" key="7">
    <source>
        <dbReference type="ARBA" id="ARBA00022989"/>
    </source>
</evidence>
<feature type="transmembrane region" description="Helical" evidence="9">
    <location>
        <begin position="60"/>
        <end position="86"/>
    </location>
</feature>
<keyword evidence="6 9" id="KW-0812">Transmembrane</keyword>
<dbReference type="PANTHER" id="PTHR12929">
    <property type="entry name" value="SOLUTE CARRIER FAMILY 52"/>
    <property type="match status" value="1"/>
</dbReference>
<evidence type="ECO:0000256" key="4">
    <source>
        <dbReference type="ARBA" id="ARBA00022448"/>
    </source>
</evidence>
<name>A0A7R9M6Q1_9ACAR</name>